<dbReference type="eggNOG" id="COG5295">
    <property type="taxonomic scope" value="Bacteria"/>
</dbReference>
<dbReference type="STRING" id="755732.Fluta_0112"/>
<dbReference type="EMBL" id="CP002542">
    <property type="protein sequence ID" value="AEA42122.1"/>
    <property type="molecule type" value="Genomic_DNA"/>
</dbReference>
<accession>F2IB39</accession>
<name>F2IB39_FLUTR</name>
<sequence precursor="true">MLGFSVISATSFSQTNSFPASGNVGIGTGASSPNGAKLTVNGSARIDSMLVVKDSVRINKNLRVDQDVRFLGETKMNNVKVTDEFVVNGLSKLNGDIKFPNVPLANNYNELNFLLMNQNGMLKKGSGDEFVNALKILMYSAPNPITPINICLDNPYTPTWGNGINKLFVECPDVNVGVGTSTPSHQLTVTKTSKFGEHMWLEKSVSIGANVTSGSKIYVKNSNSNAAIHINNVGNTINYQKLLFLEYDHTNTEIIKVQNTALNYPAFLLNANGEMRIHNGTMETFRIESNGMIRARKVKVDSETWPDYVFEKDYQLLPLNELEMFLLKNKHLPSVPSEKQIKEEGIDVSEMNVKMMEKIEELTLYLIQQNKVLEKQSKELEVLKAEIERLKN</sequence>
<protein>
    <submittedName>
        <fullName evidence="1">Uncharacterized protein</fullName>
    </submittedName>
</protein>
<dbReference type="KEGG" id="fte:Fluta_0112"/>
<dbReference type="Proteomes" id="UP000007463">
    <property type="component" value="Chromosome"/>
</dbReference>
<dbReference type="RefSeq" id="WP_013684896.1">
    <property type="nucleotide sequence ID" value="NC_015321.1"/>
</dbReference>
<reference evidence="2" key="2">
    <citation type="submission" date="2011-02" db="EMBL/GenBank/DDBJ databases">
        <title>The complete genome of Fluviicola taffensis DSM 16823.</title>
        <authorList>
            <consortium name="US DOE Joint Genome Institute (JGI-PGF)"/>
            <person name="Lucas S."/>
            <person name="Copeland A."/>
            <person name="Lapidus A."/>
            <person name="Bruce D."/>
            <person name="Goodwin L."/>
            <person name="Pitluck S."/>
            <person name="Kyrpides N."/>
            <person name="Mavromatis K."/>
            <person name="Ivanova N."/>
            <person name="Mikhailova N."/>
            <person name="Pagani I."/>
            <person name="Chertkov O."/>
            <person name="Detter J.C."/>
            <person name="Han C."/>
            <person name="Tapia R."/>
            <person name="Land M."/>
            <person name="Hauser L."/>
            <person name="Markowitz V."/>
            <person name="Cheng J.-F."/>
            <person name="Hugenholtz P."/>
            <person name="Woyke T."/>
            <person name="Wu D."/>
            <person name="Tindall B."/>
            <person name="Pomrenke H.G."/>
            <person name="Brambilla E."/>
            <person name="Klenk H.-P."/>
            <person name="Eisen J.A."/>
        </authorList>
    </citation>
    <scope>NUCLEOTIDE SEQUENCE [LARGE SCALE GENOMIC DNA]</scope>
    <source>
        <strain evidence="2">DSM 16823 / RW262 / RW262</strain>
    </source>
</reference>
<dbReference type="AlphaFoldDB" id="F2IB39"/>
<evidence type="ECO:0000313" key="1">
    <source>
        <dbReference type="EMBL" id="AEA42122.1"/>
    </source>
</evidence>
<organism evidence="1 2">
    <name type="scientific">Fluviicola taffensis (strain DSM 16823 / NCIMB 13979 / RW262)</name>
    <dbReference type="NCBI Taxonomy" id="755732"/>
    <lineage>
        <taxon>Bacteria</taxon>
        <taxon>Pseudomonadati</taxon>
        <taxon>Bacteroidota</taxon>
        <taxon>Flavobacteriia</taxon>
        <taxon>Flavobacteriales</taxon>
        <taxon>Crocinitomicaceae</taxon>
        <taxon>Fluviicola</taxon>
    </lineage>
</organism>
<proteinExistence type="predicted"/>
<reference evidence="1 2" key="1">
    <citation type="journal article" date="2011" name="Stand. Genomic Sci.">
        <title>Complete genome sequence of the gliding freshwater bacterium Fluviicola taffensis type strain (RW262).</title>
        <authorList>
            <person name="Woyke T."/>
            <person name="Chertkov O."/>
            <person name="Lapidus A."/>
            <person name="Nolan M."/>
            <person name="Lucas S."/>
            <person name="Del Rio T.G."/>
            <person name="Tice H."/>
            <person name="Cheng J.F."/>
            <person name="Tapia R."/>
            <person name="Han C."/>
            <person name="Goodwin L."/>
            <person name="Pitluck S."/>
            <person name="Liolios K."/>
            <person name="Pagani I."/>
            <person name="Ivanova N."/>
            <person name="Huntemann M."/>
            <person name="Mavromatis K."/>
            <person name="Mikhailova N."/>
            <person name="Pati A."/>
            <person name="Chen A."/>
            <person name="Palaniappan K."/>
            <person name="Land M."/>
            <person name="Hauser L."/>
            <person name="Brambilla E.M."/>
            <person name="Rohde M."/>
            <person name="Mwirichia R."/>
            <person name="Sikorski J."/>
            <person name="Tindall B.J."/>
            <person name="Goker M."/>
            <person name="Bristow J."/>
            <person name="Eisen J.A."/>
            <person name="Markowitz V."/>
            <person name="Hugenholtz P."/>
            <person name="Klenk H.P."/>
            <person name="Kyrpides N.C."/>
        </authorList>
    </citation>
    <scope>NUCLEOTIDE SEQUENCE [LARGE SCALE GENOMIC DNA]</scope>
    <source>
        <strain evidence="2">DSM 16823 / RW262 / RW262</strain>
    </source>
</reference>
<evidence type="ECO:0000313" key="2">
    <source>
        <dbReference type="Proteomes" id="UP000007463"/>
    </source>
</evidence>
<dbReference type="HOGENOM" id="CLU_044440_1_0_10"/>
<gene>
    <name evidence="1" type="ordered locus">Fluta_0112</name>
</gene>
<keyword evidence="2" id="KW-1185">Reference proteome</keyword>